<evidence type="ECO:0000256" key="1">
    <source>
        <dbReference type="SAM" id="MobiDB-lite"/>
    </source>
</evidence>
<accession>A0A517WZ28</accession>
<feature type="region of interest" description="Disordered" evidence="1">
    <location>
        <begin position="154"/>
        <end position="182"/>
    </location>
</feature>
<protein>
    <submittedName>
        <fullName evidence="2">Uncharacterized protein</fullName>
    </submittedName>
</protein>
<proteinExistence type="predicted"/>
<keyword evidence="3" id="KW-1185">Reference proteome</keyword>
<dbReference type="Proteomes" id="UP000318384">
    <property type="component" value="Chromosome"/>
</dbReference>
<sequence length="214" mass="22839">MHSLLKISAGILLCLPLTGCVGPGYYDPSTGMVCGGEFYGPTNFVDDIKCSLSEHRAHRMRKRCCNPCRSCCKKGCRRSIPAMVASGTFNIQGPVDSYVPETYAPETYAPETYAPQTYAPESSCPHCGPQGSNMSPGEIIGSPTTVVPQKIAPVPENSHNGILNKPAPAPAAEDPMPKSSSVPPAMLHTPTVIPDAAIHQQGTRRVQWVPAQVH</sequence>
<reference evidence="2 3" key="1">
    <citation type="submission" date="2019-03" db="EMBL/GenBank/DDBJ databases">
        <title>Deep-cultivation of Planctomycetes and their phenomic and genomic characterization uncovers novel biology.</title>
        <authorList>
            <person name="Wiegand S."/>
            <person name="Jogler M."/>
            <person name="Boedeker C."/>
            <person name="Pinto D."/>
            <person name="Vollmers J."/>
            <person name="Rivas-Marin E."/>
            <person name="Kohn T."/>
            <person name="Peeters S.H."/>
            <person name="Heuer A."/>
            <person name="Rast P."/>
            <person name="Oberbeckmann S."/>
            <person name="Bunk B."/>
            <person name="Jeske O."/>
            <person name="Meyerdierks A."/>
            <person name="Storesund J.E."/>
            <person name="Kallscheuer N."/>
            <person name="Luecker S."/>
            <person name="Lage O.M."/>
            <person name="Pohl T."/>
            <person name="Merkel B.J."/>
            <person name="Hornburger P."/>
            <person name="Mueller R.-W."/>
            <person name="Bruemmer F."/>
            <person name="Labrenz M."/>
            <person name="Spormann A.M."/>
            <person name="Op den Camp H."/>
            <person name="Overmann J."/>
            <person name="Amann R."/>
            <person name="Jetten M.S.M."/>
            <person name="Mascher T."/>
            <person name="Medema M.H."/>
            <person name="Devos D.P."/>
            <person name="Kaster A.-K."/>
            <person name="Ovreas L."/>
            <person name="Rohde M."/>
            <person name="Galperin M.Y."/>
            <person name="Jogler C."/>
        </authorList>
    </citation>
    <scope>NUCLEOTIDE SEQUENCE [LARGE SCALE GENOMIC DNA]</scope>
    <source>
        <strain evidence="2 3">V202</strain>
    </source>
</reference>
<organism evidence="2 3">
    <name type="scientific">Gimesia aquarii</name>
    <dbReference type="NCBI Taxonomy" id="2527964"/>
    <lineage>
        <taxon>Bacteria</taxon>
        <taxon>Pseudomonadati</taxon>
        <taxon>Planctomycetota</taxon>
        <taxon>Planctomycetia</taxon>
        <taxon>Planctomycetales</taxon>
        <taxon>Planctomycetaceae</taxon>
        <taxon>Gimesia</taxon>
    </lineage>
</organism>
<name>A0A517WZ28_9PLAN</name>
<evidence type="ECO:0000313" key="2">
    <source>
        <dbReference type="EMBL" id="QDU10509.1"/>
    </source>
</evidence>
<evidence type="ECO:0000313" key="3">
    <source>
        <dbReference type="Proteomes" id="UP000318384"/>
    </source>
</evidence>
<gene>
    <name evidence="2" type="ORF">V202x_39210</name>
</gene>
<dbReference type="EMBL" id="CP037422">
    <property type="protein sequence ID" value="QDU10509.1"/>
    <property type="molecule type" value="Genomic_DNA"/>
</dbReference>
<dbReference type="AlphaFoldDB" id="A0A517WZ28"/>